<dbReference type="SUPFAM" id="SSF110087">
    <property type="entry name" value="DR1885-like metal-binding protein"/>
    <property type="match status" value="1"/>
</dbReference>
<dbReference type="InterPro" id="IPR007410">
    <property type="entry name" value="LpqE-like"/>
</dbReference>
<protein>
    <submittedName>
        <fullName evidence="1">Uncharacterized protein</fullName>
    </submittedName>
</protein>
<proteinExistence type="predicted"/>
<dbReference type="AlphaFoldDB" id="A0A199YN87"/>
<evidence type="ECO:0000313" key="2">
    <source>
        <dbReference type="Proteomes" id="UP000253061"/>
    </source>
</evidence>
<dbReference type="PANTHER" id="PTHR36302">
    <property type="entry name" value="BLR7088 PROTEIN"/>
    <property type="match status" value="1"/>
</dbReference>
<evidence type="ECO:0000313" key="1">
    <source>
        <dbReference type="EMBL" id="RCK25345.1"/>
    </source>
</evidence>
<dbReference type="PANTHER" id="PTHR36302:SF1">
    <property type="entry name" value="COPPER CHAPERONE PCU(A)C"/>
    <property type="match status" value="1"/>
</dbReference>
<gene>
    <name evidence="1" type="ORF">TH6_01625</name>
</gene>
<dbReference type="Proteomes" id="UP000253061">
    <property type="component" value="Unassembled WGS sequence"/>
</dbReference>
<accession>A0A199YN87</accession>
<dbReference type="EMBL" id="JPWB01000001">
    <property type="protein sequence ID" value="RCK25345.1"/>
    <property type="molecule type" value="Genomic_DNA"/>
</dbReference>
<dbReference type="Gene3D" id="2.60.40.1890">
    <property type="entry name" value="PCu(A)C copper chaperone"/>
    <property type="match status" value="1"/>
</dbReference>
<organism evidence="1 2">
    <name type="scientific">Thalassospira profundimaris</name>
    <dbReference type="NCBI Taxonomy" id="502049"/>
    <lineage>
        <taxon>Bacteria</taxon>
        <taxon>Pseudomonadati</taxon>
        <taxon>Pseudomonadota</taxon>
        <taxon>Alphaproteobacteria</taxon>
        <taxon>Rhodospirillales</taxon>
        <taxon>Thalassospiraceae</taxon>
        <taxon>Thalassospira</taxon>
    </lineage>
</organism>
<name>A0A199YN87_9PROT</name>
<dbReference type="InterPro" id="IPR058248">
    <property type="entry name" value="Lxx211020-like"/>
</dbReference>
<dbReference type="InterPro" id="IPR036182">
    <property type="entry name" value="PCuAC_sf"/>
</dbReference>
<dbReference type="RefSeq" id="WP_062956573.1">
    <property type="nucleotide sequence ID" value="NZ_JPWB01000001.1"/>
</dbReference>
<sequence>MKRTAIALVMTLLSALPVSAGNLVEISDAWARATILTSRPGVAYLTITSAATDRLLEITTAVADHVMIHDVVTVDDVRRMRHVMALDVPANRPVTLAPGAMHLMLTGLHEKLREGEKFPMTLRFENAGEISIDVAILGIAAAGPQGETE</sequence>
<comment type="caution">
    <text evidence="1">The sequence shown here is derived from an EMBL/GenBank/DDBJ whole genome shotgun (WGS) entry which is preliminary data.</text>
</comment>
<dbReference type="Pfam" id="PF04314">
    <property type="entry name" value="PCuAC"/>
    <property type="match status" value="1"/>
</dbReference>
<reference evidence="1 2" key="1">
    <citation type="submission" date="2014-07" db="EMBL/GenBank/DDBJ databases">
        <title>Draft genome sequence of Thalassospira profundimaris R8-17.</title>
        <authorList>
            <person name="Lai Q."/>
            <person name="Shao Z."/>
        </authorList>
    </citation>
    <scope>NUCLEOTIDE SEQUENCE [LARGE SCALE GENOMIC DNA]</scope>
    <source>
        <strain evidence="1 2">R8-17</strain>
    </source>
</reference>